<dbReference type="Proteomes" id="UP001314170">
    <property type="component" value="Unassembled WGS sequence"/>
</dbReference>
<evidence type="ECO:0000313" key="2">
    <source>
        <dbReference type="Proteomes" id="UP001314170"/>
    </source>
</evidence>
<dbReference type="PANTHER" id="PTHR36008">
    <property type="entry name" value="OS09G0478400 PROTEIN"/>
    <property type="match status" value="1"/>
</dbReference>
<dbReference type="AlphaFoldDB" id="A0AAV1SCI5"/>
<dbReference type="PANTHER" id="PTHR36008:SF1">
    <property type="entry name" value="OS09G0478400 PROTEIN"/>
    <property type="match status" value="1"/>
</dbReference>
<reference evidence="1 2" key="1">
    <citation type="submission" date="2024-01" db="EMBL/GenBank/DDBJ databases">
        <authorList>
            <person name="Waweru B."/>
        </authorList>
    </citation>
    <scope>NUCLEOTIDE SEQUENCE [LARGE SCALE GENOMIC DNA]</scope>
</reference>
<organism evidence="1 2">
    <name type="scientific">Dovyalis caffra</name>
    <dbReference type="NCBI Taxonomy" id="77055"/>
    <lineage>
        <taxon>Eukaryota</taxon>
        <taxon>Viridiplantae</taxon>
        <taxon>Streptophyta</taxon>
        <taxon>Embryophyta</taxon>
        <taxon>Tracheophyta</taxon>
        <taxon>Spermatophyta</taxon>
        <taxon>Magnoliopsida</taxon>
        <taxon>eudicotyledons</taxon>
        <taxon>Gunneridae</taxon>
        <taxon>Pentapetalae</taxon>
        <taxon>rosids</taxon>
        <taxon>fabids</taxon>
        <taxon>Malpighiales</taxon>
        <taxon>Salicaceae</taxon>
        <taxon>Flacourtieae</taxon>
        <taxon>Dovyalis</taxon>
    </lineage>
</organism>
<gene>
    <name evidence="1" type="ORF">DCAF_LOCUS21860</name>
</gene>
<keyword evidence="2" id="KW-1185">Reference proteome</keyword>
<protein>
    <submittedName>
        <fullName evidence="1">Uncharacterized protein</fullName>
    </submittedName>
</protein>
<comment type="caution">
    <text evidence="1">The sequence shown here is derived from an EMBL/GenBank/DDBJ whole genome shotgun (WGS) entry which is preliminary data.</text>
</comment>
<dbReference type="EMBL" id="CAWUPB010001173">
    <property type="protein sequence ID" value="CAK7349149.1"/>
    <property type="molecule type" value="Genomic_DNA"/>
</dbReference>
<name>A0AAV1SCI5_9ROSI</name>
<sequence>MYGGIGLGFRKAVMSCRRHLHTTVSRDGPTETLKRRITELEKIRRSKKKSKKKDDIFVQVPESMSFLDTATMPMILTVVGTALVAKLLMMYDDSHSQEMIERKIKNAPVGQGTVRMLSREEWVEFREVRPRTPFESKLARPNARIRTEEPVRMEDLKDWTIDVLTDALTRVEESVKRNS</sequence>
<accession>A0AAV1SCI5</accession>
<proteinExistence type="predicted"/>
<evidence type="ECO:0000313" key="1">
    <source>
        <dbReference type="EMBL" id="CAK7349149.1"/>
    </source>
</evidence>